<keyword evidence="3" id="KW-0997">Cell inner membrane</keyword>
<evidence type="ECO:0000313" key="12">
    <source>
        <dbReference type="Proteomes" id="UP000199735"/>
    </source>
</evidence>
<dbReference type="GeneID" id="34220494"/>
<organism evidence="9 11">
    <name type="scientific">Terribacillus saccharophilus</name>
    <dbReference type="NCBI Taxonomy" id="361277"/>
    <lineage>
        <taxon>Bacteria</taxon>
        <taxon>Bacillati</taxon>
        <taxon>Bacillota</taxon>
        <taxon>Bacilli</taxon>
        <taxon>Bacillales</taxon>
        <taxon>Bacillaceae</taxon>
        <taxon>Terribacillus</taxon>
    </lineage>
</organism>
<keyword evidence="5 7" id="KW-1133">Transmembrane helix</keyword>
<keyword evidence="2" id="KW-1003">Cell membrane</keyword>
<dbReference type="Proteomes" id="UP000027980">
    <property type="component" value="Chromosome"/>
</dbReference>
<evidence type="ECO:0000256" key="4">
    <source>
        <dbReference type="ARBA" id="ARBA00022692"/>
    </source>
</evidence>
<dbReference type="EMBL" id="FOCD01000001">
    <property type="protein sequence ID" value="SEM50485.1"/>
    <property type="molecule type" value="Genomic_DNA"/>
</dbReference>
<dbReference type="OrthoDB" id="3761770at2"/>
<accession>A0A075LLY4</accession>
<evidence type="ECO:0000256" key="3">
    <source>
        <dbReference type="ARBA" id="ARBA00022519"/>
    </source>
</evidence>
<dbReference type="InterPro" id="IPR010656">
    <property type="entry name" value="DctM"/>
</dbReference>
<dbReference type="Pfam" id="PF06808">
    <property type="entry name" value="DctM"/>
    <property type="match status" value="1"/>
</dbReference>
<feature type="transmembrane region" description="Helical" evidence="7">
    <location>
        <begin position="60"/>
        <end position="78"/>
    </location>
</feature>
<reference evidence="10 12" key="2">
    <citation type="submission" date="2016-10" db="EMBL/GenBank/DDBJ databases">
        <authorList>
            <person name="Varghese N."/>
            <person name="Submissions S."/>
        </authorList>
    </citation>
    <scope>NUCLEOTIDE SEQUENCE [LARGE SCALE GENOMIC DNA]</scope>
    <source>
        <strain evidence="10 12">DSM 21619</strain>
    </source>
</reference>
<keyword evidence="6 7" id="KW-0472">Membrane</keyword>
<evidence type="ECO:0000256" key="1">
    <source>
        <dbReference type="ARBA" id="ARBA00004429"/>
    </source>
</evidence>
<protein>
    <submittedName>
        <fullName evidence="9">C4-dicarboxylate ABC transporter permease</fullName>
    </submittedName>
    <submittedName>
        <fullName evidence="10">TRAP-type C4-dicarboxylate transport system, large permease component</fullName>
    </submittedName>
</protein>
<dbReference type="InterPro" id="IPR004681">
    <property type="entry name" value="TRAP_DctM"/>
</dbReference>
<keyword evidence="4 7" id="KW-0812">Transmembrane</keyword>
<dbReference type="PANTHER" id="PTHR33362:SF2">
    <property type="entry name" value="TRAP TRANSPORTER LARGE PERMEASE PROTEIN"/>
    <property type="match status" value="1"/>
</dbReference>
<feature type="transmembrane region" description="Helical" evidence="7">
    <location>
        <begin position="367"/>
        <end position="393"/>
    </location>
</feature>
<reference evidence="9 11" key="1">
    <citation type="submission" date="2014-07" db="EMBL/GenBank/DDBJ databases">
        <title>Complete genome sequence of a moderately halophilic bacterium Terribacillus aidingensis MP602, isolated from Cryptomeria fortunei in Tianmu mountain in China.</title>
        <authorList>
            <person name="Wang Y."/>
            <person name="Lu P."/>
            <person name="Zhang L."/>
        </authorList>
    </citation>
    <scope>NUCLEOTIDE SEQUENCE [LARGE SCALE GENOMIC DNA]</scope>
    <source>
        <strain evidence="9 11">MP602</strain>
    </source>
</reference>
<feature type="domain" description="TRAP C4-dicarboxylate transport system permease DctM subunit" evidence="8">
    <location>
        <begin position="13"/>
        <end position="433"/>
    </location>
</feature>
<comment type="subcellular location">
    <subcellularLocation>
        <location evidence="1">Cell inner membrane</location>
        <topology evidence="1">Multi-pass membrane protein</topology>
    </subcellularLocation>
</comment>
<feature type="transmembrane region" description="Helical" evidence="7">
    <location>
        <begin position="304"/>
        <end position="322"/>
    </location>
</feature>
<evidence type="ECO:0000256" key="7">
    <source>
        <dbReference type="SAM" id="Phobius"/>
    </source>
</evidence>
<dbReference type="GO" id="GO:0005886">
    <property type="term" value="C:plasma membrane"/>
    <property type="evidence" value="ECO:0007669"/>
    <property type="project" value="UniProtKB-SubCell"/>
</dbReference>
<evidence type="ECO:0000256" key="6">
    <source>
        <dbReference type="ARBA" id="ARBA00023136"/>
    </source>
</evidence>
<accession>A0AAX2E9N3</accession>
<dbReference type="PANTHER" id="PTHR33362">
    <property type="entry name" value="SIALIC ACID TRAP TRANSPORTER PERMEASE PROTEIN SIAT-RELATED"/>
    <property type="match status" value="1"/>
</dbReference>
<evidence type="ECO:0000313" key="11">
    <source>
        <dbReference type="Proteomes" id="UP000027980"/>
    </source>
</evidence>
<feature type="transmembrane region" description="Helical" evidence="7">
    <location>
        <begin position="6"/>
        <end position="21"/>
    </location>
</feature>
<feature type="transmembrane region" description="Helical" evidence="7">
    <location>
        <begin position="266"/>
        <end position="283"/>
    </location>
</feature>
<feature type="transmembrane region" description="Helical" evidence="7">
    <location>
        <begin position="342"/>
        <end position="360"/>
    </location>
</feature>
<feature type="transmembrane region" description="Helical" evidence="7">
    <location>
        <begin position="28"/>
        <end position="48"/>
    </location>
</feature>
<dbReference type="AlphaFoldDB" id="A0A075LLY4"/>
<evidence type="ECO:0000256" key="2">
    <source>
        <dbReference type="ARBA" id="ARBA00022475"/>
    </source>
</evidence>
<feature type="transmembrane region" description="Helical" evidence="7">
    <location>
        <begin position="426"/>
        <end position="445"/>
    </location>
</feature>
<name>A0A075LLY4_9BACI</name>
<dbReference type="EMBL" id="CP008876">
    <property type="protein sequence ID" value="AIF66947.1"/>
    <property type="molecule type" value="Genomic_DNA"/>
</dbReference>
<evidence type="ECO:0000313" key="10">
    <source>
        <dbReference type="EMBL" id="SEM50485.1"/>
    </source>
</evidence>
<dbReference type="HOGENOM" id="CLU_049437_0_0_9"/>
<dbReference type="KEGG" id="tap:GZ22_10030"/>
<dbReference type="Proteomes" id="UP000199735">
    <property type="component" value="Unassembled WGS sequence"/>
</dbReference>
<dbReference type="GO" id="GO:0022857">
    <property type="term" value="F:transmembrane transporter activity"/>
    <property type="evidence" value="ECO:0007669"/>
    <property type="project" value="TreeGrafter"/>
</dbReference>
<evidence type="ECO:0000256" key="5">
    <source>
        <dbReference type="ARBA" id="ARBA00022989"/>
    </source>
</evidence>
<evidence type="ECO:0000259" key="8">
    <source>
        <dbReference type="Pfam" id="PF06808"/>
    </source>
</evidence>
<dbReference type="RefSeq" id="WP_038561731.1">
    <property type="nucleotide sequence ID" value="NZ_CP008876.1"/>
</dbReference>
<feature type="transmembrane region" description="Helical" evidence="7">
    <location>
        <begin position="179"/>
        <end position="202"/>
    </location>
</feature>
<evidence type="ECO:0000313" key="9">
    <source>
        <dbReference type="EMBL" id="AIF66947.1"/>
    </source>
</evidence>
<proteinExistence type="predicted"/>
<feature type="transmembrane region" description="Helical" evidence="7">
    <location>
        <begin position="229"/>
        <end position="246"/>
    </location>
</feature>
<gene>
    <name evidence="9" type="ORF">GZ22_10030</name>
    <name evidence="10" type="ORF">SAMN04489762_0242</name>
</gene>
<sequence length="447" mass="46904">MTGFIALVVFIGVIIIWNVIVKRNMGEAMFLGFIATVLFGGTDAPRLFWDGLVFASTYEVLYAAVAFVFMAFLVDRLNLIQALLRILNSLIGKLPGGAAYMSTVGSAILGALSGSNSANTATTGSITAQWMIKSGWSRETTATILAGNGGLGAALPPNSSMFIMLGFAPIGAVVAEGDLYIALLIGGGYQVIYRMILVFLLVKKNGIKALPSEDILGFREALKQGWKSIFIFFGALIPILVTVGPLAEALKNNPNIGPEAMDEISLITWIPILIMLISLIIGRKKTPGSLANWSKMLSSAIPQFTTIGALMLFAVAASEVLSQLGLANDLSQITSSLDIPKWLMVLMVGILVTLVAGPLSSTATLTAVGLVSFSALTSAGVDPLVAVVAILAFSSTEGASPPASGSIFIASGLAGARPEKTFIPLILYYMLPIVGIGWLIGMEILPV</sequence>